<keyword evidence="1" id="KW-0175">Coiled coil</keyword>
<organism evidence="2 3">
    <name type="scientific">Streptococcus henryi</name>
    <dbReference type="NCBI Taxonomy" id="439219"/>
    <lineage>
        <taxon>Bacteria</taxon>
        <taxon>Bacillati</taxon>
        <taxon>Bacillota</taxon>
        <taxon>Bacilli</taxon>
        <taxon>Lactobacillales</taxon>
        <taxon>Streptococcaceae</taxon>
        <taxon>Streptococcus</taxon>
    </lineage>
</organism>
<dbReference type="STRING" id="439219.SAMN02910293_00774"/>
<dbReference type="Pfam" id="PF05816">
    <property type="entry name" value="TelA"/>
    <property type="match status" value="1"/>
</dbReference>
<dbReference type="eggNOG" id="COG3853">
    <property type="taxonomic scope" value="Bacteria"/>
</dbReference>
<name>A0A1G6B4A1_9STRE</name>
<sequence>MADTFNFDIDKIANNALVKTDKTTEIIAATDTSSTGQVSFLEKLTPEQQTAIAAKAPALVDTFVTDQNALLDFGTSAVEEVNTTVNHILAEQKKLEIPQVDELLKNTNRELHGFIAKYKDAKPAELEKKPNLLQKMFKQSKNTLQEFYFDSQNIEQKMDGMAAAVVKQEETLARNIVSAEMLIEDNTKSIENLVGVIAFIEATQKEGADRAAKLQNEVTLLDSATPEYHNKTAELARMTEVINTLEQQHTEYLSRLYVAWTTTPQMRNMVKVSSDMRQKLGMLRRNTIPTMKLSIAQLGILQQSVKSGITADAIVNANNAALQMLAETSKEAIPQLERTAQSPTVSIKSVTALAESLVAQNNGIIAAIDNGRKQRAQLEAAVIKSAATINDSVKLRDQKIVEALLNEGKIVQDEVQRSREDVTPEGE</sequence>
<dbReference type="RefSeq" id="WP_018163658.1">
    <property type="nucleotide sequence ID" value="NZ_FMXP01000009.1"/>
</dbReference>
<gene>
    <name evidence="2" type="ORF">SAMN02910293_00774</name>
</gene>
<evidence type="ECO:0000313" key="2">
    <source>
        <dbReference type="EMBL" id="SDB15504.1"/>
    </source>
</evidence>
<dbReference type="Proteomes" id="UP000182508">
    <property type="component" value="Unassembled WGS sequence"/>
</dbReference>
<dbReference type="AlphaFoldDB" id="A0A1G6B4A1"/>
<proteinExistence type="predicted"/>
<evidence type="ECO:0000313" key="3">
    <source>
        <dbReference type="Proteomes" id="UP000182508"/>
    </source>
</evidence>
<keyword evidence="3" id="KW-1185">Reference proteome</keyword>
<feature type="coiled-coil region" evidence="1">
    <location>
        <begin position="228"/>
        <end position="255"/>
    </location>
</feature>
<reference evidence="2 3" key="1">
    <citation type="submission" date="2016-10" db="EMBL/GenBank/DDBJ databases">
        <authorList>
            <person name="de Groot N.N."/>
        </authorList>
    </citation>
    <scope>NUCLEOTIDE SEQUENCE [LARGE SCALE GENOMIC DNA]</scope>
    <source>
        <strain evidence="2 3">A-4</strain>
    </source>
</reference>
<accession>A0A1G6B4A1</accession>
<evidence type="ECO:0000256" key="1">
    <source>
        <dbReference type="SAM" id="Coils"/>
    </source>
</evidence>
<dbReference type="EMBL" id="FMXP01000009">
    <property type="protein sequence ID" value="SDB15504.1"/>
    <property type="molecule type" value="Genomic_DNA"/>
</dbReference>
<protein>
    <submittedName>
        <fullName evidence="2">Uncharacterized conserved protein YaaN involved in tellurite resistance</fullName>
    </submittedName>
</protein>
<dbReference type="InterPro" id="IPR008863">
    <property type="entry name" value="Toxic_anion-R_TelA"/>
</dbReference>